<keyword evidence="1" id="KW-0732">Signal</keyword>
<sequence length="150" mass="17133">MKPNVFAVPFLLLLILSACATNDTGRSASETNPSIMRTSTNFKQETSNHAKELIEQEHDVNEVIAINNDKVIIVAVDPKHHDRLQLKDLKKDLKNTVESTFNKHEVELSTDQKIFLELEKLEQRLNSGDLSKAELNKELERIRKLSKEQT</sequence>
<organism evidence="2 3">
    <name type="scientific">Oceanobacillus indicireducens</name>
    <dbReference type="NCBI Taxonomy" id="1004261"/>
    <lineage>
        <taxon>Bacteria</taxon>
        <taxon>Bacillati</taxon>
        <taxon>Bacillota</taxon>
        <taxon>Bacilli</taxon>
        <taxon>Bacillales</taxon>
        <taxon>Bacillaceae</taxon>
        <taxon>Oceanobacillus</taxon>
    </lineage>
</organism>
<dbReference type="Pfam" id="PF09580">
    <property type="entry name" value="Spore_YhcN_YlaJ"/>
    <property type="match status" value="1"/>
</dbReference>
<evidence type="ECO:0008006" key="4">
    <source>
        <dbReference type="Google" id="ProtNLM"/>
    </source>
</evidence>
<reference evidence="2" key="2">
    <citation type="submission" date="2020-09" db="EMBL/GenBank/DDBJ databases">
        <authorList>
            <person name="Sun Q."/>
            <person name="Ohkuma M."/>
        </authorList>
    </citation>
    <scope>NUCLEOTIDE SEQUENCE</scope>
    <source>
        <strain evidence="2">JCM 17251</strain>
    </source>
</reference>
<proteinExistence type="predicted"/>
<name>A0A917XZI3_9BACI</name>
<feature type="chain" id="PRO_5038908946" description="Sporulation protein" evidence="1">
    <location>
        <begin position="21"/>
        <end position="150"/>
    </location>
</feature>
<dbReference type="AlphaFoldDB" id="A0A917XZI3"/>
<dbReference type="RefSeq" id="WP_188857091.1">
    <property type="nucleotide sequence ID" value="NZ_BMOS01000012.1"/>
</dbReference>
<evidence type="ECO:0000313" key="2">
    <source>
        <dbReference type="EMBL" id="GGN58535.1"/>
    </source>
</evidence>
<evidence type="ECO:0000313" key="3">
    <source>
        <dbReference type="Proteomes" id="UP000624041"/>
    </source>
</evidence>
<dbReference type="PROSITE" id="PS51257">
    <property type="entry name" value="PROKAR_LIPOPROTEIN"/>
    <property type="match status" value="1"/>
</dbReference>
<gene>
    <name evidence="2" type="ORF">GCM10007971_20690</name>
</gene>
<comment type="caution">
    <text evidence="2">The sequence shown here is derived from an EMBL/GenBank/DDBJ whole genome shotgun (WGS) entry which is preliminary data.</text>
</comment>
<dbReference type="EMBL" id="BMOS01000012">
    <property type="protein sequence ID" value="GGN58535.1"/>
    <property type="molecule type" value="Genomic_DNA"/>
</dbReference>
<dbReference type="InterPro" id="IPR019076">
    <property type="entry name" value="Spore_lipoprot_YhcN/YlaJ-like"/>
</dbReference>
<dbReference type="Proteomes" id="UP000624041">
    <property type="component" value="Unassembled WGS sequence"/>
</dbReference>
<keyword evidence="3" id="KW-1185">Reference proteome</keyword>
<reference evidence="2" key="1">
    <citation type="journal article" date="2014" name="Int. J. Syst. Evol. Microbiol.">
        <title>Complete genome sequence of Corynebacterium casei LMG S-19264T (=DSM 44701T), isolated from a smear-ripened cheese.</title>
        <authorList>
            <consortium name="US DOE Joint Genome Institute (JGI-PGF)"/>
            <person name="Walter F."/>
            <person name="Albersmeier A."/>
            <person name="Kalinowski J."/>
            <person name="Ruckert C."/>
        </authorList>
    </citation>
    <scope>NUCLEOTIDE SEQUENCE</scope>
    <source>
        <strain evidence="2">JCM 17251</strain>
    </source>
</reference>
<feature type="signal peptide" evidence="1">
    <location>
        <begin position="1"/>
        <end position="20"/>
    </location>
</feature>
<evidence type="ECO:0000256" key="1">
    <source>
        <dbReference type="SAM" id="SignalP"/>
    </source>
</evidence>
<accession>A0A917XZI3</accession>
<protein>
    <recommendedName>
        <fullName evidence="4">Sporulation protein</fullName>
    </recommendedName>
</protein>